<reference evidence="1" key="4">
    <citation type="submission" date="2019-03" db="UniProtKB">
        <authorList>
            <consortium name="EnsemblPlants"/>
        </authorList>
    </citation>
    <scope>IDENTIFICATION</scope>
</reference>
<protein>
    <submittedName>
        <fullName evidence="1">Uncharacterized protein</fullName>
    </submittedName>
</protein>
<evidence type="ECO:0000313" key="1">
    <source>
        <dbReference type="EnsemblPlants" id="AET6Gv20255400.11"/>
    </source>
</evidence>
<dbReference type="Proteomes" id="UP000015105">
    <property type="component" value="Chromosome 6D"/>
</dbReference>
<sequence length="43" mass="4907">MSGSITGVVILSPKWRTAPSPYLSWHSWFCHQLTHLCLHPHPP</sequence>
<keyword evidence="2" id="KW-1185">Reference proteome</keyword>
<reference evidence="2" key="1">
    <citation type="journal article" date="2014" name="Science">
        <title>Ancient hybridizations among the ancestral genomes of bread wheat.</title>
        <authorList>
            <consortium name="International Wheat Genome Sequencing Consortium,"/>
            <person name="Marcussen T."/>
            <person name="Sandve S.R."/>
            <person name="Heier L."/>
            <person name="Spannagl M."/>
            <person name="Pfeifer M."/>
            <person name="Jakobsen K.S."/>
            <person name="Wulff B.B."/>
            <person name="Steuernagel B."/>
            <person name="Mayer K.F."/>
            <person name="Olsen O.A."/>
        </authorList>
    </citation>
    <scope>NUCLEOTIDE SEQUENCE [LARGE SCALE GENOMIC DNA]</scope>
    <source>
        <strain evidence="2">cv. AL8/78</strain>
    </source>
</reference>
<dbReference type="Gramene" id="AET6Gv20255400.11">
    <property type="protein sequence ID" value="AET6Gv20255400.11"/>
    <property type="gene ID" value="AET6Gv20255400"/>
</dbReference>
<accession>A0A453N7C8</accession>
<reference evidence="1" key="3">
    <citation type="journal article" date="2017" name="Nature">
        <title>Genome sequence of the progenitor of the wheat D genome Aegilops tauschii.</title>
        <authorList>
            <person name="Luo M.C."/>
            <person name="Gu Y.Q."/>
            <person name="Puiu D."/>
            <person name="Wang H."/>
            <person name="Twardziok S.O."/>
            <person name="Deal K.R."/>
            <person name="Huo N."/>
            <person name="Zhu T."/>
            <person name="Wang L."/>
            <person name="Wang Y."/>
            <person name="McGuire P.E."/>
            <person name="Liu S."/>
            <person name="Long H."/>
            <person name="Ramasamy R.K."/>
            <person name="Rodriguez J.C."/>
            <person name="Van S.L."/>
            <person name="Yuan L."/>
            <person name="Wang Z."/>
            <person name="Xia Z."/>
            <person name="Xiao L."/>
            <person name="Anderson O.D."/>
            <person name="Ouyang S."/>
            <person name="Liang Y."/>
            <person name="Zimin A.V."/>
            <person name="Pertea G."/>
            <person name="Qi P."/>
            <person name="Bennetzen J.L."/>
            <person name="Dai X."/>
            <person name="Dawson M.W."/>
            <person name="Muller H.G."/>
            <person name="Kugler K."/>
            <person name="Rivarola-Duarte L."/>
            <person name="Spannagl M."/>
            <person name="Mayer K.F.X."/>
            <person name="Lu F.H."/>
            <person name="Bevan M.W."/>
            <person name="Leroy P."/>
            <person name="Li P."/>
            <person name="You F.M."/>
            <person name="Sun Q."/>
            <person name="Liu Z."/>
            <person name="Lyons E."/>
            <person name="Wicker T."/>
            <person name="Salzberg S.L."/>
            <person name="Devos K.M."/>
            <person name="Dvorak J."/>
        </authorList>
    </citation>
    <scope>NUCLEOTIDE SEQUENCE [LARGE SCALE GENOMIC DNA]</scope>
    <source>
        <strain evidence="1">cv. AL8/78</strain>
    </source>
</reference>
<dbReference type="EnsemblPlants" id="AET6Gv20255400.11">
    <property type="protein sequence ID" value="AET6Gv20255400.11"/>
    <property type="gene ID" value="AET6Gv20255400"/>
</dbReference>
<reference evidence="2" key="2">
    <citation type="journal article" date="2017" name="Nat. Plants">
        <title>The Aegilops tauschii genome reveals multiple impacts of transposons.</title>
        <authorList>
            <person name="Zhao G."/>
            <person name="Zou C."/>
            <person name="Li K."/>
            <person name="Wang K."/>
            <person name="Li T."/>
            <person name="Gao L."/>
            <person name="Zhang X."/>
            <person name="Wang H."/>
            <person name="Yang Z."/>
            <person name="Liu X."/>
            <person name="Jiang W."/>
            <person name="Mao L."/>
            <person name="Kong X."/>
            <person name="Jiao Y."/>
            <person name="Jia J."/>
        </authorList>
    </citation>
    <scope>NUCLEOTIDE SEQUENCE [LARGE SCALE GENOMIC DNA]</scope>
    <source>
        <strain evidence="2">cv. AL8/78</strain>
    </source>
</reference>
<name>A0A453N7C8_AEGTS</name>
<proteinExistence type="predicted"/>
<dbReference type="AlphaFoldDB" id="A0A453N7C8"/>
<reference evidence="1" key="5">
    <citation type="journal article" date="2021" name="G3 (Bethesda)">
        <title>Aegilops tauschii genome assembly Aet v5.0 features greater sequence contiguity and improved annotation.</title>
        <authorList>
            <person name="Wang L."/>
            <person name="Zhu T."/>
            <person name="Rodriguez J.C."/>
            <person name="Deal K.R."/>
            <person name="Dubcovsky J."/>
            <person name="McGuire P.E."/>
            <person name="Lux T."/>
            <person name="Spannagl M."/>
            <person name="Mayer K.F.X."/>
            <person name="Baldrich P."/>
            <person name="Meyers B.C."/>
            <person name="Huo N."/>
            <person name="Gu Y.Q."/>
            <person name="Zhou H."/>
            <person name="Devos K.M."/>
            <person name="Bennetzen J.L."/>
            <person name="Unver T."/>
            <person name="Budak H."/>
            <person name="Gulick P.J."/>
            <person name="Galiba G."/>
            <person name="Kalapos B."/>
            <person name="Nelson D.R."/>
            <person name="Li P."/>
            <person name="You F.M."/>
            <person name="Luo M.C."/>
            <person name="Dvorak J."/>
        </authorList>
    </citation>
    <scope>NUCLEOTIDE SEQUENCE [LARGE SCALE GENOMIC DNA]</scope>
    <source>
        <strain evidence="1">cv. AL8/78</strain>
    </source>
</reference>
<evidence type="ECO:0000313" key="2">
    <source>
        <dbReference type="Proteomes" id="UP000015105"/>
    </source>
</evidence>
<organism evidence="1 2">
    <name type="scientific">Aegilops tauschii subsp. strangulata</name>
    <name type="common">Goatgrass</name>
    <dbReference type="NCBI Taxonomy" id="200361"/>
    <lineage>
        <taxon>Eukaryota</taxon>
        <taxon>Viridiplantae</taxon>
        <taxon>Streptophyta</taxon>
        <taxon>Embryophyta</taxon>
        <taxon>Tracheophyta</taxon>
        <taxon>Spermatophyta</taxon>
        <taxon>Magnoliopsida</taxon>
        <taxon>Liliopsida</taxon>
        <taxon>Poales</taxon>
        <taxon>Poaceae</taxon>
        <taxon>BOP clade</taxon>
        <taxon>Pooideae</taxon>
        <taxon>Triticodae</taxon>
        <taxon>Triticeae</taxon>
        <taxon>Triticinae</taxon>
        <taxon>Aegilops</taxon>
    </lineage>
</organism>